<keyword evidence="13" id="KW-1185">Reference proteome</keyword>
<keyword evidence="4" id="KW-1003">Cell membrane</keyword>
<dbReference type="RefSeq" id="WP_028095183.1">
    <property type="nucleotide sequence ID" value="NZ_BNAP01000035.1"/>
</dbReference>
<keyword evidence="9" id="KW-0406">Ion transport</keyword>
<sequence length="250" mass="26763">MIETRALSVHLTGKPVLHDVSLSLPRGKLTALVGPNGAGKSTLLTALGRLIAPASGEILLDCVPLNTIPAPELALRLSILRQEGAVGPRLTVRDLVSFGRYPHSHGRLGVTDRAEVERAIDRLDLAAFSDRYLDTLSGGQKQRAQIAMVLAQQTDVILLDEPLNNLDLAHARRVMRIARQEAEAGRTVVVVLHDLTVAAAYADHLVALKAGRVAASGRPDQVVTEPVLSDLFDTEVTVAEVGGRRVVLTL</sequence>
<comment type="similarity">
    <text evidence="2">Belongs to the ABC transporter superfamily.</text>
</comment>
<dbReference type="GO" id="GO:0006826">
    <property type="term" value="P:iron ion transport"/>
    <property type="evidence" value="ECO:0007669"/>
    <property type="project" value="UniProtKB-KW"/>
</dbReference>
<dbReference type="SUPFAM" id="SSF52540">
    <property type="entry name" value="P-loop containing nucleoside triphosphate hydrolases"/>
    <property type="match status" value="1"/>
</dbReference>
<dbReference type="InterPro" id="IPR003439">
    <property type="entry name" value="ABC_transporter-like_ATP-bd"/>
</dbReference>
<dbReference type="PROSITE" id="PS50893">
    <property type="entry name" value="ABC_TRANSPORTER_2"/>
    <property type="match status" value="1"/>
</dbReference>
<dbReference type="AlphaFoldDB" id="A0A8J3HC95"/>
<dbReference type="PANTHER" id="PTHR42771">
    <property type="entry name" value="IRON(3+)-HYDROXAMATE IMPORT ATP-BINDING PROTEIN FHUC"/>
    <property type="match status" value="1"/>
</dbReference>
<dbReference type="Gene3D" id="3.40.50.300">
    <property type="entry name" value="P-loop containing nucleotide triphosphate hydrolases"/>
    <property type="match status" value="1"/>
</dbReference>
<keyword evidence="6" id="KW-0547">Nucleotide-binding</keyword>
<evidence type="ECO:0000256" key="6">
    <source>
        <dbReference type="ARBA" id="ARBA00022741"/>
    </source>
</evidence>
<keyword evidence="8" id="KW-0408">Iron</keyword>
<evidence type="ECO:0000259" key="11">
    <source>
        <dbReference type="PROSITE" id="PS50893"/>
    </source>
</evidence>
<dbReference type="InterPro" id="IPR051535">
    <property type="entry name" value="Siderophore_ABC-ATPase"/>
</dbReference>
<evidence type="ECO:0000313" key="13">
    <source>
        <dbReference type="Proteomes" id="UP000611500"/>
    </source>
</evidence>
<keyword evidence="5" id="KW-0410">Iron transport</keyword>
<keyword evidence="7 12" id="KW-0067">ATP-binding</keyword>
<dbReference type="InterPro" id="IPR017871">
    <property type="entry name" value="ABC_transporter-like_CS"/>
</dbReference>
<comment type="subcellular location">
    <subcellularLocation>
        <location evidence="1">Cell membrane</location>
        <topology evidence="1">Peripheral membrane protein</topology>
    </subcellularLocation>
</comment>
<dbReference type="PANTHER" id="PTHR42771:SF3">
    <property type="entry name" value="PETROBACTIN IMPORT ATP-BINDING PROTEIN YCLP"/>
    <property type="match status" value="1"/>
</dbReference>
<proteinExistence type="inferred from homology"/>
<evidence type="ECO:0000256" key="1">
    <source>
        <dbReference type="ARBA" id="ARBA00004202"/>
    </source>
</evidence>
<protein>
    <submittedName>
        <fullName evidence="12">ABC transporter ATP-binding protein</fullName>
    </submittedName>
</protein>
<dbReference type="InterPro" id="IPR003593">
    <property type="entry name" value="AAA+_ATPase"/>
</dbReference>
<reference evidence="12" key="1">
    <citation type="journal article" date="2014" name="Int. J. Syst. Evol. Microbiol.">
        <title>Complete genome sequence of Corynebacterium casei LMG S-19264T (=DSM 44701T), isolated from a smear-ripened cheese.</title>
        <authorList>
            <consortium name="US DOE Joint Genome Institute (JGI-PGF)"/>
            <person name="Walter F."/>
            <person name="Albersmeier A."/>
            <person name="Kalinowski J."/>
            <person name="Ruckert C."/>
        </authorList>
    </citation>
    <scope>NUCLEOTIDE SEQUENCE</scope>
    <source>
        <strain evidence="12">CGMCC 1.7081</strain>
    </source>
</reference>
<evidence type="ECO:0000256" key="9">
    <source>
        <dbReference type="ARBA" id="ARBA00023065"/>
    </source>
</evidence>
<evidence type="ECO:0000256" key="8">
    <source>
        <dbReference type="ARBA" id="ARBA00023004"/>
    </source>
</evidence>
<comment type="caution">
    <text evidence="12">The sequence shown here is derived from an EMBL/GenBank/DDBJ whole genome shotgun (WGS) entry which is preliminary data.</text>
</comment>
<name>A0A8J3HC95_9RHOB</name>
<dbReference type="EMBL" id="BNAP01000035">
    <property type="protein sequence ID" value="GHH03035.1"/>
    <property type="molecule type" value="Genomic_DNA"/>
</dbReference>
<accession>A0A8J3HC95</accession>
<evidence type="ECO:0000256" key="10">
    <source>
        <dbReference type="ARBA" id="ARBA00023136"/>
    </source>
</evidence>
<dbReference type="Proteomes" id="UP000611500">
    <property type="component" value="Unassembled WGS sequence"/>
</dbReference>
<dbReference type="SMART" id="SM00382">
    <property type="entry name" value="AAA"/>
    <property type="match status" value="1"/>
</dbReference>
<dbReference type="InterPro" id="IPR027417">
    <property type="entry name" value="P-loop_NTPase"/>
</dbReference>
<evidence type="ECO:0000256" key="5">
    <source>
        <dbReference type="ARBA" id="ARBA00022496"/>
    </source>
</evidence>
<gene>
    <name evidence="12" type="ORF">GCM10010961_40940</name>
</gene>
<keyword evidence="3" id="KW-0813">Transport</keyword>
<evidence type="ECO:0000256" key="3">
    <source>
        <dbReference type="ARBA" id="ARBA00022448"/>
    </source>
</evidence>
<evidence type="ECO:0000256" key="4">
    <source>
        <dbReference type="ARBA" id="ARBA00022475"/>
    </source>
</evidence>
<evidence type="ECO:0000256" key="7">
    <source>
        <dbReference type="ARBA" id="ARBA00022840"/>
    </source>
</evidence>
<reference evidence="12" key="2">
    <citation type="submission" date="2020-09" db="EMBL/GenBank/DDBJ databases">
        <authorList>
            <person name="Sun Q."/>
            <person name="Zhou Y."/>
        </authorList>
    </citation>
    <scope>NUCLEOTIDE SEQUENCE</scope>
    <source>
        <strain evidence="12">CGMCC 1.7081</strain>
    </source>
</reference>
<dbReference type="Pfam" id="PF00005">
    <property type="entry name" value="ABC_tran"/>
    <property type="match status" value="1"/>
</dbReference>
<dbReference type="PROSITE" id="PS00211">
    <property type="entry name" value="ABC_TRANSPORTER_1"/>
    <property type="match status" value="1"/>
</dbReference>
<dbReference type="GO" id="GO:0005886">
    <property type="term" value="C:plasma membrane"/>
    <property type="evidence" value="ECO:0007669"/>
    <property type="project" value="UniProtKB-SubCell"/>
</dbReference>
<evidence type="ECO:0000256" key="2">
    <source>
        <dbReference type="ARBA" id="ARBA00005417"/>
    </source>
</evidence>
<dbReference type="GO" id="GO:0016887">
    <property type="term" value="F:ATP hydrolysis activity"/>
    <property type="evidence" value="ECO:0007669"/>
    <property type="project" value="InterPro"/>
</dbReference>
<organism evidence="12 13">
    <name type="scientific">Pseudodonghicola xiamenensis</name>
    <dbReference type="NCBI Taxonomy" id="337702"/>
    <lineage>
        <taxon>Bacteria</taxon>
        <taxon>Pseudomonadati</taxon>
        <taxon>Pseudomonadota</taxon>
        <taxon>Alphaproteobacteria</taxon>
        <taxon>Rhodobacterales</taxon>
        <taxon>Paracoccaceae</taxon>
        <taxon>Pseudodonghicola</taxon>
    </lineage>
</organism>
<keyword evidence="10" id="KW-0472">Membrane</keyword>
<evidence type="ECO:0000313" key="12">
    <source>
        <dbReference type="EMBL" id="GHH03035.1"/>
    </source>
</evidence>
<feature type="domain" description="ABC transporter" evidence="11">
    <location>
        <begin position="2"/>
        <end position="235"/>
    </location>
</feature>
<dbReference type="CDD" id="cd03214">
    <property type="entry name" value="ABC_Iron-Siderophores_B12_Hemin"/>
    <property type="match status" value="1"/>
</dbReference>
<dbReference type="GO" id="GO:0005524">
    <property type="term" value="F:ATP binding"/>
    <property type="evidence" value="ECO:0007669"/>
    <property type="project" value="UniProtKB-KW"/>
</dbReference>
<dbReference type="FunFam" id="3.40.50.300:FF:000134">
    <property type="entry name" value="Iron-enterobactin ABC transporter ATP-binding protein"/>
    <property type="match status" value="1"/>
</dbReference>